<dbReference type="RefSeq" id="WP_086030823.1">
    <property type="nucleotide sequence ID" value="NZ_LAPZ01000007.1"/>
</dbReference>
<dbReference type="AlphaFoldDB" id="A0A1Y2PBE1"/>
<protein>
    <recommendedName>
        <fullName evidence="3">DinB-like domain-containing protein</fullName>
    </recommendedName>
</protein>
<dbReference type="OrthoDB" id="837585at2"/>
<sequence length="193" mass="21889">MKSLLTFILSFVIMSTVNSQNKLPYYEIPEAPKEYTAGTVASRMVDGLGFRYYWATEGLTEKDLQFKPSEKGRSTFDTVDHILVLSIMTLSAVEGIEMSFPDEGSLTFAEMRKLTLENFKKTSDILRKSNDLSKYVMKIKRRNGEVAEYPFWNQLNGPIADAIWHCGQLVSFRRSAGNPLPKGPSFLTGKVRR</sequence>
<organism evidence="1 2">
    <name type="scientific">Tenacibaculum holothuriorum</name>
    <dbReference type="NCBI Taxonomy" id="1635173"/>
    <lineage>
        <taxon>Bacteria</taxon>
        <taxon>Pseudomonadati</taxon>
        <taxon>Bacteroidota</taxon>
        <taxon>Flavobacteriia</taxon>
        <taxon>Flavobacteriales</taxon>
        <taxon>Flavobacteriaceae</taxon>
        <taxon>Tenacibaculum</taxon>
    </lineage>
</organism>
<gene>
    <name evidence="1" type="ORF">WH52_10055</name>
</gene>
<dbReference type="Proteomes" id="UP000194221">
    <property type="component" value="Unassembled WGS sequence"/>
</dbReference>
<accession>A0A1Y2PBE1</accession>
<evidence type="ECO:0008006" key="3">
    <source>
        <dbReference type="Google" id="ProtNLM"/>
    </source>
</evidence>
<dbReference type="EMBL" id="LAPZ01000007">
    <property type="protein sequence ID" value="OSY87762.1"/>
    <property type="molecule type" value="Genomic_DNA"/>
</dbReference>
<dbReference type="SUPFAM" id="SSF109854">
    <property type="entry name" value="DinB/YfiT-like putative metalloenzymes"/>
    <property type="match status" value="1"/>
</dbReference>
<dbReference type="Gene3D" id="1.20.120.450">
    <property type="entry name" value="dinb family like domain"/>
    <property type="match status" value="1"/>
</dbReference>
<name>A0A1Y2PBE1_9FLAO</name>
<comment type="caution">
    <text evidence="1">The sequence shown here is derived from an EMBL/GenBank/DDBJ whole genome shotgun (WGS) entry which is preliminary data.</text>
</comment>
<proteinExistence type="predicted"/>
<dbReference type="InParanoid" id="A0A1Y2PBE1"/>
<reference evidence="1 2" key="1">
    <citation type="submission" date="2015-03" db="EMBL/GenBank/DDBJ databases">
        <title>Genome sequence of Tenacibaculum sp. S2-2, isolated from intestinal microbiota of sea cucumber, Apostichopus japonicas.</title>
        <authorList>
            <person name="Shao Z."/>
            <person name="Wang L."/>
            <person name="Li X."/>
        </authorList>
    </citation>
    <scope>NUCLEOTIDE SEQUENCE [LARGE SCALE GENOMIC DNA]</scope>
    <source>
        <strain evidence="1 2">S2-2</strain>
    </source>
</reference>
<evidence type="ECO:0000313" key="2">
    <source>
        <dbReference type="Proteomes" id="UP000194221"/>
    </source>
</evidence>
<dbReference type="STRING" id="1635173.WH52_10055"/>
<keyword evidence="2" id="KW-1185">Reference proteome</keyword>
<dbReference type="InterPro" id="IPR034660">
    <property type="entry name" value="DinB/YfiT-like"/>
</dbReference>
<evidence type="ECO:0000313" key="1">
    <source>
        <dbReference type="EMBL" id="OSY87762.1"/>
    </source>
</evidence>